<comment type="function">
    <text evidence="3">Participates in chromosomal partition during cell division. May act via the formation of a condensin-like complex containing Smc and ScpB that pull DNA away from mid-cell into both cell halves.</text>
</comment>
<organism evidence="4 5">
    <name type="scientific">Amedibacterium intestinale</name>
    <dbReference type="NCBI Taxonomy" id="2583452"/>
    <lineage>
        <taxon>Bacteria</taxon>
        <taxon>Bacillati</taxon>
        <taxon>Bacillota</taxon>
        <taxon>Erysipelotrichia</taxon>
        <taxon>Erysipelotrichales</taxon>
        <taxon>Erysipelotrichaceae</taxon>
        <taxon>Amedibacterium</taxon>
    </lineage>
</organism>
<comment type="subunit">
    <text evidence="3">Component of a cohesin-like complex composed of ScpA, ScpB and the Smc homodimer, in which ScpA and ScpB bind to the head domain of Smc. The presence of the three proteins is required for the association of the complex with DNA.</text>
</comment>
<dbReference type="HAMAP" id="MF_01805">
    <property type="entry name" value="ScpA"/>
    <property type="match status" value="1"/>
</dbReference>
<comment type="subcellular location">
    <subcellularLocation>
        <location evidence="3">Cytoplasm</location>
    </subcellularLocation>
    <text evidence="3">Associated with two foci at the outer edges of the nucleoid region in young cells, and at four foci within both cell halves in older cells.</text>
</comment>
<comment type="similarity">
    <text evidence="3">Belongs to the ScpA family.</text>
</comment>
<keyword evidence="3" id="KW-0132">Cell division</keyword>
<evidence type="ECO:0000313" key="4">
    <source>
        <dbReference type="EMBL" id="BBK21547.1"/>
    </source>
</evidence>
<evidence type="ECO:0000313" key="5">
    <source>
        <dbReference type="Proteomes" id="UP000464754"/>
    </source>
</evidence>
<dbReference type="InterPro" id="IPR003768">
    <property type="entry name" value="ScpA"/>
</dbReference>
<dbReference type="PANTHER" id="PTHR33969">
    <property type="entry name" value="SEGREGATION AND CONDENSATION PROTEIN A"/>
    <property type="match status" value="1"/>
</dbReference>
<dbReference type="Gene3D" id="6.10.250.2410">
    <property type="match status" value="1"/>
</dbReference>
<dbReference type="RefSeq" id="WP_115714757.1">
    <property type="nucleotide sequence ID" value="NZ_AP019695.1"/>
</dbReference>
<accession>A0A6N4TFS4</accession>
<dbReference type="PANTHER" id="PTHR33969:SF2">
    <property type="entry name" value="SEGREGATION AND CONDENSATION PROTEIN A"/>
    <property type="match status" value="1"/>
</dbReference>
<dbReference type="GO" id="GO:0051301">
    <property type="term" value="P:cell division"/>
    <property type="evidence" value="ECO:0007669"/>
    <property type="project" value="UniProtKB-KW"/>
</dbReference>
<dbReference type="KEGG" id="aarg:Aargi30884_04500"/>
<keyword evidence="5" id="KW-1185">Reference proteome</keyword>
<name>A0A6N4TFS4_9FIRM</name>
<evidence type="ECO:0000256" key="3">
    <source>
        <dbReference type="HAMAP-Rule" id="MF_01805"/>
    </source>
</evidence>
<dbReference type="AlphaFoldDB" id="A0A6N4TFS4"/>
<keyword evidence="1 3" id="KW-0159">Chromosome partition</keyword>
<evidence type="ECO:0000256" key="1">
    <source>
        <dbReference type="ARBA" id="ARBA00022829"/>
    </source>
</evidence>
<protein>
    <recommendedName>
        <fullName evidence="2 3">Segregation and condensation protein A</fullName>
    </recommendedName>
</protein>
<dbReference type="GO" id="GO:0006260">
    <property type="term" value="P:DNA replication"/>
    <property type="evidence" value="ECO:0007669"/>
    <property type="project" value="UniProtKB-UniRule"/>
</dbReference>
<dbReference type="Pfam" id="PF02616">
    <property type="entry name" value="SMC_ScpA"/>
    <property type="match status" value="1"/>
</dbReference>
<keyword evidence="3" id="KW-0131">Cell cycle</keyword>
<dbReference type="GO" id="GO:0007059">
    <property type="term" value="P:chromosome segregation"/>
    <property type="evidence" value="ECO:0007669"/>
    <property type="project" value="UniProtKB-UniRule"/>
</dbReference>
<keyword evidence="3" id="KW-0963">Cytoplasm</keyword>
<sequence>MAFTITIEQFEGPLDLMLHLIKENKLDLFDLDMNLLSEQYLQYLNAMESMHLEIASEYLAELAGLLEYKSKKLLPREKVEIEEEYEEDQRERLVKRLLEYQRYKEVSADFEKKYEERQLLMSKPISEETNKWMKTSIEKKLEGNPYDLIKAMNKVLRRMALAHPIETRMTVKELSSDERILQIKKRLEGFVGKMNFEQLCSDCTDLHMVIVTFLSILDLIKHKEITFTVDEEETIWIIKGENSYGEV</sequence>
<evidence type="ECO:0000256" key="2">
    <source>
        <dbReference type="ARBA" id="ARBA00044777"/>
    </source>
</evidence>
<reference evidence="5" key="1">
    <citation type="submission" date="2019-05" db="EMBL/GenBank/DDBJ databases">
        <title>Complete genome sequencing of Absiella argi strain JCM 30884.</title>
        <authorList>
            <person name="Sakamoto M."/>
            <person name="Murakami T."/>
            <person name="Mori H."/>
        </authorList>
    </citation>
    <scope>NUCLEOTIDE SEQUENCE [LARGE SCALE GENOMIC DNA]</scope>
    <source>
        <strain evidence="5">JCM 30884</strain>
    </source>
</reference>
<dbReference type="Proteomes" id="UP000464754">
    <property type="component" value="Chromosome"/>
</dbReference>
<dbReference type="EMBL" id="AP019695">
    <property type="protein sequence ID" value="BBK21547.1"/>
    <property type="molecule type" value="Genomic_DNA"/>
</dbReference>
<proteinExistence type="inferred from homology"/>
<dbReference type="GO" id="GO:0005737">
    <property type="term" value="C:cytoplasm"/>
    <property type="evidence" value="ECO:0007669"/>
    <property type="project" value="UniProtKB-SubCell"/>
</dbReference>
<gene>
    <name evidence="3 4" type="primary">scpA</name>
    <name evidence="4" type="ORF">Aargi30884_04500</name>
</gene>